<evidence type="ECO:0008006" key="5">
    <source>
        <dbReference type="Google" id="ProtNLM"/>
    </source>
</evidence>
<dbReference type="PANTHER" id="PTHR46641">
    <property type="entry name" value="FMRFAMIDE RECEPTOR-RELATED"/>
    <property type="match status" value="1"/>
</dbReference>
<reference evidence="3" key="1">
    <citation type="submission" date="2021-02" db="EMBL/GenBank/DDBJ databases">
        <authorList>
            <person name="Nowell W R."/>
        </authorList>
    </citation>
    <scope>NUCLEOTIDE SEQUENCE</scope>
</reference>
<organism evidence="3 4">
    <name type="scientific">Didymodactylos carnosus</name>
    <dbReference type="NCBI Taxonomy" id="1234261"/>
    <lineage>
        <taxon>Eukaryota</taxon>
        <taxon>Metazoa</taxon>
        <taxon>Spiralia</taxon>
        <taxon>Gnathifera</taxon>
        <taxon>Rotifera</taxon>
        <taxon>Eurotatoria</taxon>
        <taxon>Bdelloidea</taxon>
        <taxon>Philodinida</taxon>
        <taxon>Philodinidae</taxon>
        <taxon>Didymodactylos</taxon>
    </lineage>
</organism>
<evidence type="ECO:0000313" key="2">
    <source>
        <dbReference type="EMBL" id="CAF1246155.1"/>
    </source>
</evidence>
<keyword evidence="1" id="KW-0472">Membrane</keyword>
<feature type="non-terminal residue" evidence="3">
    <location>
        <position position="1"/>
    </location>
</feature>
<dbReference type="PANTHER" id="PTHR46641:SF25">
    <property type="entry name" value="CNMAMIDE RECEPTOR-RELATED"/>
    <property type="match status" value="1"/>
</dbReference>
<feature type="transmembrane region" description="Helical" evidence="1">
    <location>
        <begin position="223"/>
        <end position="245"/>
    </location>
</feature>
<name>A0A8S2PKT4_9BILA</name>
<dbReference type="InterPro" id="IPR052954">
    <property type="entry name" value="GPCR-Ligand_Int"/>
</dbReference>
<dbReference type="Proteomes" id="UP000682733">
    <property type="component" value="Unassembled WGS sequence"/>
</dbReference>
<evidence type="ECO:0000256" key="1">
    <source>
        <dbReference type="SAM" id="Phobius"/>
    </source>
</evidence>
<evidence type="ECO:0000313" key="4">
    <source>
        <dbReference type="Proteomes" id="UP000682733"/>
    </source>
</evidence>
<proteinExistence type="predicted"/>
<dbReference type="EMBL" id="CAJNOK010016473">
    <property type="protein sequence ID" value="CAF1246155.1"/>
    <property type="molecule type" value="Genomic_DNA"/>
</dbReference>
<keyword evidence="1" id="KW-0812">Transmembrane</keyword>
<evidence type="ECO:0000313" key="3">
    <source>
        <dbReference type="EMBL" id="CAF4053855.1"/>
    </source>
</evidence>
<sequence>MFILGLFGNISGIIVFSSRKFRHSTYGRLALASLFINLLCVFRYSLILHSDTRRWIANWAGYTWFNCKLYRFSSCLRILSAWITVFWTYDRFSYVTRVFQRFLNQSHFKRYKYYCMTFITLIIVLLVTGPTVYFYDSRYTSTVFRQGVITDNTTIITRLQWSHPPEPQDLRNETVLSQRSSGYQSHQQYRPKSCILKHNVSNAWDNYLLDVKFDFNYHTLRSIFSEIIPTILVTLFNIGIILRVIKASCQLRLDIPRTIKVAIEDSSLEENTSTTQNFEKCIAYN</sequence>
<dbReference type="AlphaFoldDB" id="A0A8S2PKT4"/>
<gene>
    <name evidence="2" type="ORF">OVA965_LOCUS26057</name>
    <name evidence="3" type="ORF">TMI583_LOCUS26792</name>
</gene>
<protein>
    <recommendedName>
        <fullName evidence="5">G-protein coupled receptors family 1 profile domain-containing protein</fullName>
    </recommendedName>
</protein>
<feature type="transmembrane region" description="Helical" evidence="1">
    <location>
        <begin position="29"/>
        <end position="49"/>
    </location>
</feature>
<accession>A0A8S2PKT4</accession>
<keyword evidence="1" id="KW-1133">Transmembrane helix</keyword>
<dbReference type="Proteomes" id="UP000677228">
    <property type="component" value="Unassembled WGS sequence"/>
</dbReference>
<dbReference type="EMBL" id="CAJOBA010038026">
    <property type="protein sequence ID" value="CAF4053855.1"/>
    <property type="molecule type" value="Genomic_DNA"/>
</dbReference>
<comment type="caution">
    <text evidence="3">The sequence shown here is derived from an EMBL/GenBank/DDBJ whole genome shotgun (WGS) entry which is preliminary data.</text>
</comment>
<feature type="transmembrane region" description="Helical" evidence="1">
    <location>
        <begin position="111"/>
        <end position="135"/>
    </location>
</feature>
<dbReference type="SUPFAM" id="SSF81321">
    <property type="entry name" value="Family A G protein-coupled receptor-like"/>
    <property type="match status" value="1"/>
</dbReference>
<dbReference type="Gene3D" id="1.20.1070.10">
    <property type="entry name" value="Rhodopsin 7-helix transmembrane proteins"/>
    <property type="match status" value="1"/>
</dbReference>